<dbReference type="InterPro" id="IPR039846">
    <property type="entry name" value="ZCCHC4"/>
</dbReference>
<name>A0A0K8VFN7_BACLA</name>
<dbReference type="InterPro" id="IPR041370">
    <property type="entry name" value="Mlase_EEF1AKMT1/ZCCHC4"/>
</dbReference>
<dbReference type="OrthoDB" id="431817at2759"/>
<protein>
    <submittedName>
        <fullName evidence="5">Zinc finger CCHC domain-containing protein 4</fullName>
    </submittedName>
</protein>
<dbReference type="GO" id="GO:0008988">
    <property type="term" value="F:rRNA (adenine-N6-)-methyltransferase activity"/>
    <property type="evidence" value="ECO:0007669"/>
    <property type="project" value="InterPro"/>
</dbReference>
<dbReference type="PANTHER" id="PTHR13493">
    <property type="entry name" value="ZINC FINGER CCHC DOMAIN-CONTAINING"/>
    <property type="match status" value="1"/>
</dbReference>
<proteinExistence type="predicted"/>
<evidence type="ECO:0000256" key="2">
    <source>
        <dbReference type="ARBA" id="ARBA00022490"/>
    </source>
</evidence>
<keyword evidence="4" id="KW-0808">Transferase</keyword>
<evidence type="ECO:0000256" key="1">
    <source>
        <dbReference type="ARBA" id="ARBA00004496"/>
    </source>
</evidence>
<comment type="subcellular location">
    <subcellularLocation>
        <location evidence="1">Cytoplasm</location>
    </subcellularLocation>
</comment>
<gene>
    <name evidence="5" type="primary">ZCCHC4_0</name>
    <name evidence="5" type="ORF">c0_g2_i1</name>
</gene>
<dbReference type="AlphaFoldDB" id="A0A0K8VFN7"/>
<evidence type="ECO:0000256" key="3">
    <source>
        <dbReference type="ARBA" id="ARBA00022603"/>
    </source>
</evidence>
<accession>A0A0K8VFN7</accession>
<dbReference type="GO" id="GO:0005730">
    <property type="term" value="C:nucleolus"/>
    <property type="evidence" value="ECO:0007669"/>
    <property type="project" value="TreeGrafter"/>
</dbReference>
<evidence type="ECO:0000256" key="4">
    <source>
        <dbReference type="ARBA" id="ARBA00022679"/>
    </source>
</evidence>
<sequence length="245" mass="29189">MEKTNKLQIVYPDEEHGVRHPHCPHGPTLLFQKCNQLADKPAYAYYACAAHRDKRLCSFQLSAEQLTPQKLAKRYDLGSYIKSYKKERQKLLAGYHDDCLHYCLYCNVPLLRDDQSLHVGHEMVWNLTNDLLCDPTRFLRPLDDDKSQAQYFFDDKALKFFGKCFQSLGVTKVVCMGAPRLHAFLHNNFSEIQTFLLDFDHRLFFFYDDEYFAWYNMCNNHFFDKQQSLIFEKFLKCKPYVRWIM</sequence>
<keyword evidence="3" id="KW-0489">Methyltransferase</keyword>
<keyword evidence="2" id="KW-0963">Cytoplasm</keyword>
<evidence type="ECO:0000313" key="5">
    <source>
        <dbReference type="EMBL" id="JAI37345.1"/>
    </source>
</evidence>
<dbReference type="PANTHER" id="PTHR13493:SF3">
    <property type="entry name" value="RRNA N6-ADENOSINE-METHYLTRANSFERASE ZCCHC4"/>
    <property type="match status" value="1"/>
</dbReference>
<dbReference type="GO" id="GO:0005737">
    <property type="term" value="C:cytoplasm"/>
    <property type="evidence" value="ECO:0007669"/>
    <property type="project" value="UniProtKB-SubCell"/>
</dbReference>
<reference evidence="5" key="1">
    <citation type="submission" date="2015-06" db="EMBL/GenBank/DDBJ databases">
        <authorList>
            <person name="Hoefler B.C."/>
            <person name="Straight P.D."/>
        </authorList>
    </citation>
    <scope>NUCLEOTIDE SEQUENCE</scope>
</reference>
<dbReference type="EMBL" id="GDHF01014969">
    <property type="protein sequence ID" value="JAI37345.1"/>
    <property type="molecule type" value="Transcribed_RNA"/>
</dbReference>
<dbReference type="Pfam" id="PF10237">
    <property type="entry name" value="N6-adenineMlase"/>
    <property type="match status" value="1"/>
</dbReference>
<organism evidence="5">
    <name type="scientific">Bactrocera latifrons</name>
    <name type="common">Malaysian fruit fly</name>
    <name type="synonym">Chaetodacus latifrons</name>
    <dbReference type="NCBI Taxonomy" id="174628"/>
    <lineage>
        <taxon>Eukaryota</taxon>
        <taxon>Metazoa</taxon>
        <taxon>Ecdysozoa</taxon>
        <taxon>Arthropoda</taxon>
        <taxon>Hexapoda</taxon>
        <taxon>Insecta</taxon>
        <taxon>Pterygota</taxon>
        <taxon>Neoptera</taxon>
        <taxon>Endopterygota</taxon>
        <taxon>Diptera</taxon>
        <taxon>Brachycera</taxon>
        <taxon>Muscomorpha</taxon>
        <taxon>Tephritoidea</taxon>
        <taxon>Tephritidae</taxon>
        <taxon>Bactrocera</taxon>
        <taxon>Bactrocera</taxon>
    </lineage>
</organism>